<dbReference type="InterPro" id="IPR003439">
    <property type="entry name" value="ABC_transporter-like_ATP-bd"/>
</dbReference>
<keyword evidence="2" id="KW-0547">Nucleotide-binding</keyword>
<proteinExistence type="predicted"/>
<dbReference type="InterPro" id="IPR003593">
    <property type="entry name" value="AAA+_ATPase"/>
</dbReference>
<evidence type="ECO:0000256" key="2">
    <source>
        <dbReference type="ARBA" id="ARBA00022741"/>
    </source>
</evidence>
<dbReference type="SMART" id="SM00382">
    <property type="entry name" value="AAA"/>
    <property type="match status" value="1"/>
</dbReference>
<dbReference type="OrthoDB" id="9804819at2"/>
<dbReference type="Pfam" id="PF00005">
    <property type="entry name" value="ABC_tran"/>
    <property type="match status" value="1"/>
</dbReference>
<evidence type="ECO:0000259" key="4">
    <source>
        <dbReference type="PROSITE" id="PS50893"/>
    </source>
</evidence>
<dbReference type="Gene3D" id="3.40.50.300">
    <property type="entry name" value="P-loop containing nucleotide triphosphate hydrolases"/>
    <property type="match status" value="1"/>
</dbReference>
<keyword evidence="1" id="KW-0813">Transport</keyword>
<reference evidence="5 6" key="1">
    <citation type="submission" date="2016-10" db="EMBL/GenBank/DDBJ databases">
        <authorList>
            <person name="de Groot N.N."/>
        </authorList>
    </citation>
    <scope>NUCLEOTIDE SEQUENCE [LARGE SCALE GENOMIC DNA]</scope>
    <source>
        <strain evidence="5 6">DSM 9179</strain>
    </source>
</reference>
<dbReference type="GO" id="GO:0005524">
    <property type="term" value="F:ATP binding"/>
    <property type="evidence" value="ECO:0007669"/>
    <property type="project" value="UniProtKB-KW"/>
</dbReference>
<evidence type="ECO:0000256" key="1">
    <source>
        <dbReference type="ARBA" id="ARBA00022448"/>
    </source>
</evidence>
<evidence type="ECO:0000313" key="6">
    <source>
        <dbReference type="Proteomes" id="UP000199701"/>
    </source>
</evidence>
<dbReference type="AlphaFoldDB" id="A0A1I0R9V7"/>
<dbReference type="InterPro" id="IPR027417">
    <property type="entry name" value="P-loop_NTPase"/>
</dbReference>
<accession>A0A1I0R9V7</accession>
<dbReference type="GO" id="GO:0016887">
    <property type="term" value="F:ATP hydrolysis activity"/>
    <property type="evidence" value="ECO:0007669"/>
    <property type="project" value="InterPro"/>
</dbReference>
<keyword evidence="6" id="KW-1185">Reference proteome</keyword>
<gene>
    <name evidence="5" type="ORF">SAMN05421659_11341</name>
</gene>
<protein>
    <submittedName>
        <fullName evidence="5">ABC-2 type transport system ATP-binding protein</fullName>
    </submittedName>
</protein>
<dbReference type="STRING" id="99656.SAMN05421659_11341"/>
<evidence type="ECO:0000256" key="3">
    <source>
        <dbReference type="ARBA" id="ARBA00022840"/>
    </source>
</evidence>
<organism evidence="5 6">
    <name type="scientific">[Clostridium] fimetarium</name>
    <dbReference type="NCBI Taxonomy" id="99656"/>
    <lineage>
        <taxon>Bacteria</taxon>
        <taxon>Bacillati</taxon>
        <taxon>Bacillota</taxon>
        <taxon>Clostridia</taxon>
        <taxon>Lachnospirales</taxon>
        <taxon>Lachnospiraceae</taxon>
    </lineage>
</organism>
<dbReference type="InterPro" id="IPR050763">
    <property type="entry name" value="ABC_transporter_ATP-binding"/>
</dbReference>
<dbReference type="PANTHER" id="PTHR42711:SF1">
    <property type="entry name" value="ABC-TRANSPORT PROTEIN, ATP-BINDING COMPONENT"/>
    <property type="match status" value="1"/>
</dbReference>
<dbReference type="PROSITE" id="PS50893">
    <property type="entry name" value="ABC_TRANSPORTER_2"/>
    <property type="match status" value="1"/>
</dbReference>
<name>A0A1I0R9V7_9FIRM</name>
<dbReference type="EMBL" id="FOJI01000013">
    <property type="protein sequence ID" value="SEW37502.1"/>
    <property type="molecule type" value="Genomic_DNA"/>
</dbReference>
<sequence length="325" mass="36568">MNMIEVKNLSKDYHVVKKEGGMKGALKALVTRESKVISAVKNLNFTIEAGEIIGFIGPNGAGKSTTIKMMSGILTPSEGEILIGGIDITKHRKEVVQHIGVVFGQRSQLNWDLRLGESFELLRHIYQIDKIQYQKTLDEMDDIFGIKELLDKPVRQMSLGQRVKGDLVAAMIHSPKVLFLDEPTIGLDVSAKYALRKFIKEIKEQRGTTIILTTHDLGDIQQLCNRLIIINHGNLVEDGNLEDIVNRIAPYKTLVVEYYDEQFATHEKCQLIESDGNIAKYRFMKNDITAAKLIEALSMKAQIKDVSIEEAGIDDIIRAAYEERD</sequence>
<dbReference type="RefSeq" id="WP_092455651.1">
    <property type="nucleotide sequence ID" value="NZ_FOJI01000013.1"/>
</dbReference>
<keyword evidence="3 5" id="KW-0067">ATP-binding</keyword>
<dbReference type="SUPFAM" id="SSF52540">
    <property type="entry name" value="P-loop containing nucleoside triphosphate hydrolases"/>
    <property type="match status" value="1"/>
</dbReference>
<feature type="domain" description="ABC transporter" evidence="4">
    <location>
        <begin position="4"/>
        <end position="257"/>
    </location>
</feature>
<evidence type="ECO:0000313" key="5">
    <source>
        <dbReference type="EMBL" id="SEW37502.1"/>
    </source>
</evidence>
<dbReference type="PANTHER" id="PTHR42711">
    <property type="entry name" value="ABC TRANSPORTER ATP-BINDING PROTEIN"/>
    <property type="match status" value="1"/>
</dbReference>
<dbReference type="Proteomes" id="UP000199701">
    <property type="component" value="Unassembled WGS sequence"/>
</dbReference>